<comment type="caution">
    <text evidence="3">The sequence shown here is derived from an EMBL/GenBank/DDBJ whole genome shotgun (WGS) entry which is preliminary data.</text>
</comment>
<reference evidence="3 4" key="1">
    <citation type="submission" date="2024-02" db="EMBL/GenBank/DDBJ databases">
        <title>A draft genome for the cacao thread blight pathogen Marasmius crinis-equi.</title>
        <authorList>
            <person name="Cohen S.P."/>
            <person name="Baruah I.K."/>
            <person name="Amoako-Attah I."/>
            <person name="Bukari Y."/>
            <person name="Meinhardt L.W."/>
            <person name="Bailey B.A."/>
        </authorList>
    </citation>
    <scope>NUCLEOTIDE SEQUENCE [LARGE SCALE GENOMIC DNA]</scope>
    <source>
        <strain evidence="3 4">GH-76</strain>
    </source>
</reference>
<organism evidence="3 4">
    <name type="scientific">Marasmius crinis-equi</name>
    <dbReference type="NCBI Taxonomy" id="585013"/>
    <lineage>
        <taxon>Eukaryota</taxon>
        <taxon>Fungi</taxon>
        <taxon>Dikarya</taxon>
        <taxon>Basidiomycota</taxon>
        <taxon>Agaricomycotina</taxon>
        <taxon>Agaricomycetes</taxon>
        <taxon>Agaricomycetidae</taxon>
        <taxon>Agaricales</taxon>
        <taxon>Marasmiineae</taxon>
        <taxon>Marasmiaceae</taxon>
        <taxon>Marasmius</taxon>
    </lineage>
</organism>
<sequence>MAEKEYSSRFSDILNTNHIATGEESAEIQALLVEPKEELAQLDEEIASLKSKLKGLKARRGTVGEFVNSHAALVSPFRRLPDDALVEIFLRCVPTDRNPTRSMAEPPLLLTRINRRCREIALSTPGLWHALHIFLPPFDEQYESESKSRIKKRTEGVQAWLDRSGSLPLNLSVVMGRFKDNRNQLYKPLMRTLASVSSRWRRLEISAPMSFMRSLEKDVDKGNLTSLKTLKMDYGKQNLSHPDGFQLFHNHQTQSTPQLGFSDILTNATEIRSLALHGYTSDVLAFPVAWDSLTKLVLHSRYTRQTAEELLVVLRKAAPSLQSCDVSVYCPPPPAQGTGTEAPSAHTYISFPRLHTLKVSVILHSRHNWQMGMPPPPPQPQQPTLTSLDVFFATIVAPSLNSFLFAADIAPGVGFYERLPFVSMITKSECQIETFRLSFPVTQAGLADCLRLLPFLRTLDYNECLWGLSIPGMNGMNHPPSQSALNQLRQDACAITDTLFDLLTPSPENPEPICPRLRAMLATGVLVVKEKAVLRFAQSRSPSQIRSAEAADEPRAVSPLKQLLISYDRDIELKGKKHGNIRDSPLYSRIQKLKTEEGVDVKLSYLPRISHIGDSPWAGQHDDNGMSTFGGDGFMEMTAGVAHPDMDDLMVDTDDDDDDDDGPGPGHGQGHHHGHGHGHAGHVGGGAVFDMGNHFGHPVLHGLQNLAIGGGGVGIPLNVFMG</sequence>
<proteinExistence type="predicted"/>
<keyword evidence="1" id="KW-0175">Coiled coil</keyword>
<name>A0ABR3FIJ3_9AGAR</name>
<evidence type="ECO:0000313" key="4">
    <source>
        <dbReference type="Proteomes" id="UP001465976"/>
    </source>
</evidence>
<evidence type="ECO:0008006" key="5">
    <source>
        <dbReference type="Google" id="ProtNLM"/>
    </source>
</evidence>
<feature type="coiled-coil region" evidence="1">
    <location>
        <begin position="32"/>
        <end position="59"/>
    </location>
</feature>
<feature type="compositionally biased region" description="Basic residues" evidence="2">
    <location>
        <begin position="669"/>
        <end position="680"/>
    </location>
</feature>
<feature type="compositionally biased region" description="Acidic residues" evidence="2">
    <location>
        <begin position="647"/>
        <end position="662"/>
    </location>
</feature>
<keyword evidence="4" id="KW-1185">Reference proteome</keyword>
<evidence type="ECO:0000256" key="1">
    <source>
        <dbReference type="SAM" id="Coils"/>
    </source>
</evidence>
<gene>
    <name evidence="3" type="ORF">V5O48_006944</name>
</gene>
<accession>A0ABR3FIJ3</accession>
<protein>
    <recommendedName>
        <fullName evidence="5">F-box domain-containing protein</fullName>
    </recommendedName>
</protein>
<evidence type="ECO:0000256" key="2">
    <source>
        <dbReference type="SAM" id="MobiDB-lite"/>
    </source>
</evidence>
<dbReference type="Proteomes" id="UP001465976">
    <property type="component" value="Unassembled WGS sequence"/>
</dbReference>
<feature type="region of interest" description="Disordered" evidence="2">
    <location>
        <begin position="646"/>
        <end position="685"/>
    </location>
</feature>
<dbReference type="EMBL" id="JBAHYK010000343">
    <property type="protein sequence ID" value="KAL0575015.1"/>
    <property type="molecule type" value="Genomic_DNA"/>
</dbReference>
<evidence type="ECO:0000313" key="3">
    <source>
        <dbReference type="EMBL" id="KAL0575015.1"/>
    </source>
</evidence>